<dbReference type="Proteomes" id="UP000494363">
    <property type="component" value="Unassembled WGS sequence"/>
</dbReference>
<accession>A0A6J5FCH5</accession>
<sequence>MRVCALNAMKVGCSVAISRWRILKRCFASTTTLRPSGVSSDSDASCAASASASSVTPGAGTKADAWRLPSVIVPVLSSSSTSTSPAASTARPEVAITFACIMRLMPATPIADSRPPIVVGIRQTSSATSAVIVTTWPAFTTSTANTENGSSVAVASSSTIDSATSRMVSAISFGVF</sequence>
<reference evidence="1 2" key="1">
    <citation type="submission" date="2020-04" db="EMBL/GenBank/DDBJ databases">
        <authorList>
            <person name="De Canck E."/>
        </authorList>
    </citation>
    <scope>NUCLEOTIDE SEQUENCE [LARGE SCALE GENOMIC DNA]</scope>
    <source>
        <strain evidence="1 2">LMG 29542</strain>
    </source>
</reference>
<gene>
    <name evidence="1" type="ORF">LMG29542_08539</name>
</gene>
<proteinExistence type="predicted"/>
<protein>
    <submittedName>
        <fullName evidence="1">Uncharacterized protein</fullName>
    </submittedName>
</protein>
<name>A0A6J5FCH5_9BURK</name>
<evidence type="ECO:0000313" key="2">
    <source>
        <dbReference type="Proteomes" id="UP000494363"/>
    </source>
</evidence>
<keyword evidence="2" id="KW-1185">Reference proteome</keyword>
<organism evidence="1 2">
    <name type="scientific">Paraburkholderia humisilvae</name>
    <dbReference type="NCBI Taxonomy" id="627669"/>
    <lineage>
        <taxon>Bacteria</taxon>
        <taxon>Pseudomonadati</taxon>
        <taxon>Pseudomonadota</taxon>
        <taxon>Betaproteobacteria</taxon>
        <taxon>Burkholderiales</taxon>
        <taxon>Burkholderiaceae</taxon>
        <taxon>Paraburkholderia</taxon>
    </lineage>
</organism>
<dbReference type="AlphaFoldDB" id="A0A6J5FCH5"/>
<evidence type="ECO:0000313" key="1">
    <source>
        <dbReference type="EMBL" id="CAB3775157.1"/>
    </source>
</evidence>
<dbReference type="EMBL" id="CADIKH010000285">
    <property type="protein sequence ID" value="CAB3775157.1"/>
    <property type="molecule type" value="Genomic_DNA"/>
</dbReference>